<gene>
    <name evidence="1" type="ORF">JEM65_10085</name>
</gene>
<dbReference type="AlphaFoldDB" id="A0A934NID9"/>
<keyword evidence="2" id="KW-1185">Reference proteome</keyword>
<sequence>MANRPYTNSEIQEKVATEARKLSDSDLDKFCTKHHSKLIFDINFPLFLRIPDHFTYAQKSDAVKDEKGVSRSTWRFEFKRNGFSYAISTQWYPRNDEYVQRWLRKMHNS</sequence>
<dbReference type="EMBL" id="JAEHJZ010000022">
    <property type="protein sequence ID" value="MBJ7880993.1"/>
    <property type="molecule type" value="Genomic_DNA"/>
</dbReference>
<reference evidence="1 2" key="1">
    <citation type="submission" date="2020-09" db="EMBL/GenBank/DDBJ databases">
        <title>Draft genome of Gelidibacter salicanalis PAMC21136.</title>
        <authorList>
            <person name="Park H."/>
        </authorList>
    </citation>
    <scope>NUCLEOTIDE SEQUENCE [LARGE SCALE GENOMIC DNA]</scope>
    <source>
        <strain evidence="1 2">PAMC21136</strain>
    </source>
</reference>
<dbReference type="Proteomes" id="UP000662373">
    <property type="component" value="Unassembled WGS sequence"/>
</dbReference>
<proteinExistence type="predicted"/>
<evidence type="ECO:0000313" key="1">
    <source>
        <dbReference type="EMBL" id="MBJ7880993.1"/>
    </source>
</evidence>
<evidence type="ECO:0000313" key="2">
    <source>
        <dbReference type="Proteomes" id="UP000662373"/>
    </source>
</evidence>
<accession>A0A934NID9</accession>
<comment type="caution">
    <text evidence="1">The sequence shown here is derived from an EMBL/GenBank/DDBJ whole genome shotgun (WGS) entry which is preliminary data.</text>
</comment>
<name>A0A934NID9_9FLAO</name>
<dbReference type="RefSeq" id="WP_199599063.1">
    <property type="nucleotide sequence ID" value="NZ_JAEHJZ010000022.1"/>
</dbReference>
<protein>
    <submittedName>
        <fullName evidence="1">Uncharacterized protein</fullName>
    </submittedName>
</protein>
<organism evidence="1 2">
    <name type="scientific">Gelidibacter salicanalis</name>
    <dbReference type="NCBI Taxonomy" id="291193"/>
    <lineage>
        <taxon>Bacteria</taxon>
        <taxon>Pseudomonadati</taxon>
        <taxon>Bacteroidota</taxon>
        <taxon>Flavobacteriia</taxon>
        <taxon>Flavobacteriales</taxon>
        <taxon>Flavobacteriaceae</taxon>
        <taxon>Gelidibacter</taxon>
    </lineage>
</organism>